<organism evidence="3 4">
    <name type="scientific">Streptomyces bohaiensis</name>
    <dbReference type="NCBI Taxonomy" id="1431344"/>
    <lineage>
        <taxon>Bacteria</taxon>
        <taxon>Bacillati</taxon>
        <taxon>Actinomycetota</taxon>
        <taxon>Actinomycetes</taxon>
        <taxon>Kitasatosporales</taxon>
        <taxon>Streptomycetaceae</taxon>
        <taxon>Streptomyces</taxon>
    </lineage>
</organism>
<dbReference type="Proteomes" id="UP000727056">
    <property type="component" value="Unassembled WGS sequence"/>
</dbReference>
<dbReference type="Pfam" id="PF12728">
    <property type="entry name" value="HTH_17"/>
    <property type="match status" value="1"/>
</dbReference>
<feature type="region of interest" description="Disordered" evidence="1">
    <location>
        <begin position="48"/>
        <end position="71"/>
    </location>
</feature>
<name>A0ABX1C8D9_9ACTN</name>
<dbReference type="InterPro" id="IPR041657">
    <property type="entry name" value="HTH_17"/>
</dbReference>
<evidence type="ECO:0000256" key="1">
    <source>
        <dbReference type="SAM" id="MobiDB-lite"/>
    </source>
</evidence>
<dbReference type="InterPro" id="IPR010093">
    <property type="entry name" value="SinI_DNA-bd"/>
</dbReference>
<evidence type="ECO:0000259" key="2">
    <source>
        <dbReference type="Pfam" id="PF12728"/>
    </source>
</evidence>
<gene>
    <name evidence="3" type="ORF">HCN52_04440</name>
</gene>
<evidence type="ECO:0000313" key="4">
    <source>
        <dbReference type="Proteomes" id="UP000727056"/>
    </source>
</evidence>
<protein>
    <submittedName>
        <fullName evidence="3">Helix-turn-helix domain-containing protein</fullName>
    </submittedName>
</protein>
<dbReference type="RefSeq" id="WP_168087035.1">
    <property type="nucleotide sequence ID" value="NZ_BHZH01000460.1"/>
</dbReference>
<comment type="caution">
    <text evidence="3">The sequence shown here is derived from an EMBL/GenBank/DDBJ whole genome shotgun (WGS) entry which is preliminary data.</text>
</comment>
<accession>A0ABX1C8D9</accession>
<dbReference type="InterPro" id="IPR009061">
    <property type="entry name" value="DNA-bd_dom_put_sf"/>
</dbReference>
<dbReference type="EMBL" id="JAAVJC010000018">
    <property type="protein sequence ID" value="NJQ14203.1"/>
    <property type="molecule type" value="Genomic_DNA"/>
</dbReference>
<keyword evidence="4" id="KW-1185">Reference proteome</keyword>
<reference evidence="3 4" key="1">
    <citation type="submission" date="2020-03" db="EMBL/GenBank/DDBJ databases">
        <title>Draft genome of Streptomyces sp. ventii, isolated from the Axial Seamount in the Pacific Ocean, and resequencing of the two type strains Streptomyces lonarensis strain NCL 716 and Streptomyces bohaiensis strain 11A07.</title>
        <authorList>
            <person name="Loughran R.M."/>
            <person name="Pfannmuller K.M."/>
            <person name="Wasson B.J."/>
            <person name="Deadmond M.C."/>
            <person name="Paddock B.E."/>
            <person name="Koyack M.J."/>
            <person name="Gallegos D.A."/>
            <person name="Mitchell E.A."/>
            <person name="Ushijima B."/>
            <person name="Saw J.H."/>
            <person name="Mcphail K.L."/>
            <person name="Videau P."/>
        </authorList>
    </citation>
    <scope>NUCLEOTIDE SEQUENCE [LARGE SCALE GENOMIC DNA]</scope>
    <source>
        <strain evidence="3 4">11A07</strain>
    </source>
</reference>
<dbReference type="SUPFAM" id="SSF46955">
    <property type="entry name" value="Putative DNA-binding domain"/>
    <property type="match status" value="1"/>
</dbReference>
<feature type="domain" description="Helix-turn-helix" evidence="2">
    <location>
        <begin position="10"/>
        <end position="65"/>
    </location>
</feature>
<proteinExistence type="predicted"/>
<sequence>MSQSERSQRLLTAAEVAAELRVSTSTVYAWVSSGDIEFVRFGRQRRKGQRGRGGAIRIPSSELTRRTNERP</sequence>
<evidence type="ECO:0000313" key="3">
    <source>
        <dbReference type="EMBL" id="NJQ14203.1"/>
    </source>
</evidence>
<dbReference type="NCBIfam" id="TIGR01764">
    <property type="entry name" value="excise"/>
    <property type="match status" value="1"/>
</dbReference>